<reference evidence="4 5" key="1">
    <citation type="submission" date="2018-06" db="EMBL/GenBank/DDBJ databases">
        <title>Genomic Encyclopedia of Type Strains, Phase III (KMG-III): the genomes of soil and plant-associated and newly described type strains.</title>
        <authorList>
            <person name="Whitman W."/>
        </authorList>
    </citation>
    <scope>NUCLEOTIDE SEQUENCE [LARGE SCALE GENOMIC DNA]</scope>
    <source>
        <strain evidence="4 5">CECT 7646</strain>
    </source>
</reference>
<dbReference type="NCBIfam" id="NF012033">
    <property type="entry name" value="PRK15489.1"/>
    <property type="match status" value="1"/>
</dbReference>
<dbReference type="Gene3D" id="3.90.550.10">
    <property type="entry name" value="Spore Coat Polysaccharide Biosynthesis Protein SpsA, Chain A"/>
    <property type="match status" value="1"/>
</dbReference>
<feature type="region of interest" description="Disordered" evidence="1">
    <location>
        <begin position="719"/>
        <end position="751"/>
    </location>
</feature>
<dbReference type="OrthoDB" id="5294733at2"/>
<feature type="transmembrane region" description="Helical" evidence="2">
    <location>
        <begin position="407"/>
        <end position="424"/>
    </location>
</feature>
<feature type="domain" description="Glycosyltransferase 2-like" evidence="3">
    <location>
        <begin position="168"/>
        <end position="386"/>
    </location>
</feature>
<dbReference type="InterPro" id="IPR037257">
    <property type="entry name" value="T2SS_E_N_sf"/>
</dbReference>
<dbReference type="RefSeq" id="WP_110465679.1">
    <property type="nucleotide sequence ID" value="NZ_JAMOFZ010000011.1"/>
</dbReference>
<dbReference type="SUPFAM" id="SSF160246">
    <property type="entry name" value="EspE N-terminal domain-like"/>
    <property type="match status" value="1"/>
</dbReference>
<keyword evidence="2" id="KW-0812">Transmembrane</keyword>
<evidence type="ECO:0000256" key="1">
    <source>
        <dbReference type="SAM" id="MobiDB-lite"/>
    </source>
</evidence>
<gene>
    <name evidence="4" type="ORF">DFQ15_111104</name>
</gene>
<dbReference type="SUPFAM" id="SSF53448">
    <property type="entry name" value="Nucleotide-diphospho-sugar transferases"/>
    <property type="match status" value="1"/>
</dbReference>
<accession>A0A318SM71</accession>
<evidence type="ECO:0000313" key="4">
    <source>
        <dbReference type="EMBL" id="PYE77959.1"/>
    </source>
</evidence>
<feature type="transmembrane region" description="Helical" evidence="2">
    <location>
        <begin position="20"/>
        <end position="43"/>
    </location>
</feature>
<proteinExistence type="predicted"/>
<dbReference type="NCBIfam" id="NF011305">
    <property type="entry name" value="PRK14716.1-3"/>
    <property type="match status" value="1"/>
</dbReference>
<dbReference type="InterPro" id="IPR001173">
    <property type="entry name" value="Glyco_trans_2-like"/>
</dbReference>
<keyword evidence="2" id="KW-1133">Transmembrane helix</keyword>
<dbReference type="AlphaFoldDB" id="A0A318SM71"/>
<protein>
    <submittedName>
        <fullName evidence="4">Adsorption protein B</fullName>
    </submittedName>
</protein>
<evidence type="ECO:0000259" key="3">
    <source>
        <dbReference type="Pfam" id="PF13632"/>
    </source>
</evidence>
<keyword evidence="5" id="KW-1185">Reference proteome</keyword>
<dbReference type="EMBL" id="QJTC01000011">
    <property type="protein sequence ID" value="PYE77959.1"/>
    <property type="molecule type" value="Genomic_DNA"/>
</dbReference>
<organism evidence="4 5">
    <name type="scientific">Xylophilus ampelinus</name>
    <dbReference type="NCBI Taxonomy" id="54067"/>
    <lineage>
        <taxon>Bacteria</taxon>
        <taxon>Pseudomonadati</taxon>
        <taxon>Pseudomonadota</taxon>
        <taxon>Betaproteobacteria</taxon>
        <taxon>Burkholderiales</taxon>
        <taxon>Xylophilus</taxon>
    </lineage>
</organism>
<name>A0A318SM71_9BURK</name>
<sequence length="751" mass="83626">MNLEWQIAAAQHYVWLEAFAAVVAVVILVSSIDDLIIDAWYWIHRIWRRLTVLDRKDYRPLAAEQLHARPEQPLAVMVPAWLEYDVIAQMLETMVGTLDYHHYRIFVGTYPNDIQTIAEVERMRGRYRQLERVEVPHAGPTCKADCLNWIIQAIVLHEQRMGEPFAGIVLHDSEDVLHPLELKFFNYLLPRKDMIQLPVVSLKREWHELVAGTYMDEFAEWHAKDLVVRESVTGVVPSAGVGTCFSRRAIQALLDGTHNQPFNTDSLTEDYDVGSRLGKLGMRSIFARFPVQFRVRRKSWFGLRPDRALTVTMPLCVREFFPGTLRTAYRQKARWVLGIGLQSWEQIGWKGSLTTKYLLLRDRKGIVTSFVSVLAYLLVADFILLWMLDATGATGVRFPSPVDEGSWLGTVIGLNAIALVLRVVQRVYFVHRLYGWEQALMSVPRMVVGNVVNFLATARAWKLFLGHLLLGRDLVWDKTMHDFPSTAQIARTRRRLGDLLGGWQAVDQAHLDAALAEQRTRGAPLGRILLSHGWLDDETLAEALAYQSGMPRAYPDATEIERHAACLPAQLCVRWQVLALGIETPAEQPLPPAEIGVPSGAPAAAGAPVALRLAVASPLSDEASEALTAAAGMPLLQSIVRESEIVAGLRLLRGGQEGFAPDAAPLLGQLLVDLGLVSRDDFGSALVRYRPDTDGRIGDYLVARGVVSRAAVERAIAAQRERWHAPPPDPLPPGPWRGTGGGLGPPPMVRA</sequence>
<feature type="transmembrane region" description="Helical" evidence="2">
    <location>
        <begin position="366"/>
        <end position="387"/>
    </location>
</feature>
<dbReference type="Proteomes" id="UP000247540">
    <property type="component" value="Unassembled WGS sequence"/>
</dbReference>
<dbReference type="Pfam" id="PF13632">
    <property type="entry name" value="Glyco_trans_2_3"/>
    <property type="match status" value="1"/>
</dbReference>
<feature type="compositionally biased region" description="Pro residues" evidence="1">
    <location>
        <begin position="725"/>
        <end position="735"/>
    </location>
</feature>
<comment type="caution">
    <text evidence="4">The sequence shown here is derived from an EMBL/GenBank/DDBJ whole genome shotgun (WGS) entry which is preliminary data.</text>
</comment>
<evidence type="ECO:0000313" key="5">
    <source>
        <dbReference type="Proteomes" id="UP000247540"/>
    </source>
</evidence>
<dbReference type="InterPro" id="IPR029044">
    <property type="entry name" value="Nucleotide-diphossugar_trans"/>
</dbReference>
<evidence type="ECO:0000256" key="2">
    <source>
        <dbReference type="SAM" id="Phobius"/>
    </source>
</evidence>
<keyword evidence="2" id="KW-0472">Membrane</keyword>